<feature type="compositionally biased region" description="Low complexity" evidence="2">
    <location>
        <begin position="347"/>
        <end position="357"/>
    </location>
</feature>
<dbReference type="Proteomes" id="UP001378960">
    <property type="component" value="Unassembled WGS sequence"/>
</dbReference>
<name>A0AAV5R5T3_PICKL</name>
<feature type="region of interest" description="Disordered" evidence="2">
    <location>
        <begin position="613"/>
        <end position="633"/>
    </location>
</feature>
<feature type="region of interest" description="Disordered" evidence="2">
    <location>
        <begin position="97"/>
        <end position="157"/>
    </location>
</feature>
<evidence type="ECO:0000313" key="4">
    <source>
        <dbReference type="Proteomes" id="UP001378960"/>
    </source>
</evidence>
<dbReference type="AlphaFoldDB" id="A0AAV5R5T3"/>
<protein>
    <recommendedName>
        <fullName evidence="5">Protein MUM2</fullName>
    </recommendedName>
</protein>
<feature type="compositionally biased region" description="Acidic residues" evidence="2">
    <location>
        <begin position="147"/>
        <end position="156"/>
    </location>
</feature>
<keyword evidence="4" id="KW-1185">Reference proteome</keyword>
<feature type="region of interest" description="Disordered" evidence="2">
    <location>
        <begin position="415"/>
        <end position="463"/>
    </location>
</feature>
<feature type="region of interest" description="Disordered" evidence="2">
    <location>
        <begin position="1"/>
        <end position="56"/>
    </location>
</feature>
<feature type="compositionally biased region" description="Polar residues" evidence="2">
    <location>
        <begin position="242"/>
        <end position="251"/>
    </location>
</feature>
<evidence type="ECO:0000256" key="2">
    <source>
        <dbReference type="SAM" id="MobiDB-lite"/>
    </source>
</evidence>
<organism evidence="3 4">
    <name type="scientific">Pichia kluyveri</name>
    <name type="common">Yeast</name>
    <dbReference type="NCBI Taxonomy" id="36015"/>
    <lineage>
        <taxon>Eukaryota</taxon>
        <taxon>Fungi</taxon>
        <taxon>Dikarya</taxon>
        <taxon>Ascomycota</taxon>
        <taxon>Saccharomycotina</taxon>
        <taxon>Pichiomycetes</taxon>
        <taxon>Pichiales</taxon>
        <taxon>Pichiaceae</taxon>
        <taxon>Pichia</taxon>
    </lineage>
</organism>
<feature type="region of interest" description="Disordered" evidence="2">
    <location>
        <begin position="667"/>
        <end position="692"/>
    </location>
</feature>
<feature type="coiled-coil region" evidence="1">
    <location>
        <begin position="843"/>
        <end position="898"/>
    </location>
</feature>
<feature type="compositionally biased region" description="Pro residues" evidence="2">
    <location>
        <begin position="329"/>
        <end position="339"/>
    </location>
</feature>
<evidence type="ECO:0008006" key="5">
    <source>
        <dbReference type="Google" id="ProtNLM"/>
    </source>
</evidence>
<evidence type="ECO:0000256" key="1">
    <source>
        <dbReference type="SAM" id="Coils"/>
    </source>
</evidence>
<gene>
    <name evidence="3" type="ORF">DAPK24_029170</name>
</gene>
<feature type="compositionally biased region" description="Gly residues" evidence="2">
    <location>
        <begin position="136"/>
        <end position="145"/>
    </location>
</feature>
<feature type="region of interest" description="Disordered" evidence="2">
    <location>
        <begin position="225"/>
        <end position="251"/>
    </location>
</feature>
<accession>A0AAV5R5T3</accession>
<reference evidence="3 4" key="1">
    <citation type="journal article" date="2023" name="Elife">
        <title>Identification of key yeast species and microbe-microbe interactions impacting larval growth of Drosophila in the wild.</title>
        <authorList>
            <person name="Mure A."/>
            <person name="Sugiura Y."/>
            <person name="Maeda R."/>
            <person name="Honda K."/>
            <person name="Sakurai N."/>
            <person name="Takahashi Y."/>
            <person name="Watada M."/>
            <person name="Katoh T."/>
            <person name="Gotoh A."/>
            <person name="Gotoh Y."/>
            <person name="Taniguchi I."/>
            <person name="Nakamura K."/>
            <person name="Hayashi T."/>
            <person name="Katayama T."/>
            <person name="Uemura T."/>
            <person name="Hattori Y."/>
        </authorList>
    </citation>
    <scope>NUCLEOTIDE SEQUENCE [LARGE SCALE GENOMIC DNA]</scope>
    <source>
        <strain evidence="3 4">PK-24</strain>
    </source>
</reference>
<evidence type="ECO:0000313" key="3">
    <source>
        <dbReference type="EMBL" id="GMM46342.1"/>
    </source>
</evidence>
<feature type="compositionally biased region" description="Polar residues" evidence="2">
    <location>
        <begin position="97"/>
        <end position="108"/>
    </location>
</feature>
<feature type="compositionally biased region" description="Polar residues" evidence="2">
    <location>
        <begin position="117"/>
        <end position="130"/>
    </location>
</feature>
<proteinExistence type="predicted"/>
<feature type="compositionally biased region" description="Basic residues" evidence="2">
    <location>
        <begin position="425"/>
        <end position="442"/>
    </location>
</feature>
<feature type="compositionally biased region" description="Basic and acidic residues" evidence="2">
    <location>
        <begin position="617"/>
        <end position="633"/>
    </location>
</feature>
<comment type="caution">
    <text evidence="3">The sequence shown here is derived from an EMBL/GenBank/DDBJ whole genome shotgun (WGS) entry which is preliminary data.</text>
</comment>
<feature type="compositionally biased region" description="Basic and acidic residues" evidence="2">
    <location>
        <begin position="443"/>
        <end position="463"/>
    </location>
</feature>
<sequence length="903" mass="101532">MEAARLMGKSPAGGERMPPGMESAYIDINYEMPTKGGNNGNNGQNVPTNISQQNQYNNQYGYPQQQQFNQPPYQAQYNQQQQQQYYQPQQQIYNPQRNVSQQSGFSQSRPKHKRRNSNSSIATSTVNSFVKKQWGKFGGRSGRNGGGDDDEEEGNDDVNASDLEITFDDLQHIRGDRAGAFNLGDSTPYIPTLKSSLSSNPNKMTGEQYRKLQMAQKKSAMMNIANSNNNNNSQQPPPPRSMSLQNYSQNPMNPRYQVQGMHPGLIQGMGPGGPQNPHMSMQPRFNYGQHPNMSNQSMSIQMQMHPLSNMNMQQYPPNPMGPNMQYGPGPIPGPRPIPGPGYNSNIPPHQQQQQGPPGFNPRSMSLQSENAINQRNWQLKNMQKENMYNQLMTQSEDVHNASAVNNTVGSVMGSVTENVDIPTEKKKKEKKKKDKKEKKGKKSKTDKSVVEEPTAEETKVDVEEPSMRKLSKIDFSPVAESDNLSGDDVIIHDPVLPTVDVNKIKKTREPVESVVTFDSLKNDDVKQSKMYDLKNNSTQQTVFYSATEFPVESSPEKVPQKKLEKFVEDDEDISQSTINAVDISQMSESLDKLALNFTPEMNTDGFENNYGSYVDDNTNKKENDENQKIDDSVRYSTTTLGSTQPLHLNNDPSPNKSIVDMHLNLNPQPTPLSPLRKTRNATDEGYETPKSSNSLSKALFLDNNDTKSASSLPTSAFTIEQCGLLNDNTQLLQELELVTTELALSVSREMSLEDNLRKNGKLQNTSDDDIDTKTDDNTIITKESEIKGLKIKEDGGVEFDSSTKTPAQYASIITSLAKLLNEERKKRYLVEEMLIEYQQSTSLKEIQDKLSDERKKVHELDSKVNGLMNDVRLQQTEKELLEVENQALQLEVEHLQKRNSRMI</sequence>
<dbReference type="EMBL" id="BTGB01000003">
    <property type="protein sequence ID" value="GMM46342.1"/>
    <property type="molecule type" value="Genomic_DNA"/>
</dbReference>
<keyword evidence="1" id="KW-0175">Coiled coil</keyword>
<feature type="region of interest" description="Disordered" evidence="2">
    <location>
        <begin position="323"/>
        <end position="364"/>
    </location>
</feature>